<evidence type="ECO:0000256" key="3">
    <source>
        <dbReference type="ARBA" id="ARBA00022692"/>
    </source>
</evidence>
<dbReference type="GO" id="GO:0016887">
    <property type="term" value="F:ATP hydrolysis activity"/>
    <property type="evidence" value="ECO:0007669"/>
    <property type="project" value="InterPro"/>
</dbReference>
<dbReference type="GeneID" id="20815939"/>
<dbReference type="InterPro" id="IPR011527">
    <property type="entry name" value="ABC1_TM_dom"/>
</dbReference>
<keyword evidence="3 9" id="KW-0812">Transmembrane</keyword>
<evidence type="ECO:0000256" key="5">
    <source>
        <dbReference type="ARBA" id="ARBA00022840"/>
    </source>
</evidence>
<dbReference type="FunFam" id="3.40.50.300:FF:000287">
    <property type="entry name" value="Multidrug ABC transporter ATP-binding protein"/>
    <property type="match status" value="1"/>
</dbReference>
<dbReference type="VEuPathDB" id="FungiDB:H257_13943"/>
<dbReference type="InterPro" id="IPR003439">
    <property type="entry name" value="ABC_transporter-like_ATP-bd"/>
</dbReference>
<dbReference type="PANTHER" id="PTHR24221">
    <property type="entry name" value="ATP-BINDING CASSETTE SUB-FAMILY B"/>
    <property type="match status" value="1"/>
</dbReference>
<dbReference type="GO" id="GO:0005524">
    <property type="term" value="F:ATP binding"/>
    <property type="evidence" value="ECO:0007669"/>
    <property type="project" value="UniProtKB-KW"/>
</dbReference>
<keyword evidence="4" id="KW-0547">Nucleotide-binding</keyword>
<proteinExistence type="inferred from homology"/>
<keyword evidence="5" id="KW-0067">ATP-binding</keyword>
<evidence type="ECO:0000313" key="12">
    <source>
        <dbReference type="EMBL" id="ETV70564.1"/>
    </source>
</evidence>
<dbReference type="InterPro" id="IPR039421">
    <property type="entry name" value="Type_1_exporter"/>
</dbReference>
<dbReference type="PROSITE" id="PS00211">
    <property type="entry name" value="ABC_TRANSPORTER_1"/>
    <property type="match status" value="1"/>
</dbReference>
<reference evidence="12" key="1">
    <citation type="submission" date="2013-12" db="EMBL/GenBank/DDBJ databases">
        <title>The Genome Sequence of Aphanomyces astaci APO3.</title>
        <authorList>
            <consortium name="The Broad Institute Genomics Platform"/>
            <person name="Russ C."/>
            <person name="Tyler B."/>
            <person name="van West P."/>
            <person name="Dieguez-Uribeondo J."/>
            <person name="Young S.K."/>
            <person name="Zeng Q."/>
            <person name="Gargeya S."/>
            <person name="Fitzgerald M."/>
            <person name="Abouelleil A."/>
            <person name="Alvarado L."/>
            <person name="Chapman S.B."/>
            <person name="Gainer-Dewar J."/>
            <person name="Goldberg J."/>
            <person name="Griggs A."/>
            <person name="Gujja S."/>
            <person name="Hansen M."/>
            <person name="Howarth C."/>
            <person name="Imamovic A."/>
            <person name="Ireland A."/>
            <person name="Larimer J."/>
            <person name="McCowan C."/>
            <person name="Murphy C."/>
            <person name="Pearson M."/>
            <person name="Poon T.W."/>
            <person name="Priest M."/>
            <person name="Roberts A."/>
            <person name="Saif S."/>
            <person name="Shea T."/>
            <person name="Sykes S."/>
            <person name="Wortman J."/>
            <person name="Nusbaum C."/>
            <person name="Birren B."/>
        </authorList>
    </citation>
    <scope>NUCLEOTIDE SEQUENCE [LARGE SCALE GENOMIC DNA]</scope>
    <source>
        <strain evidence="12">APO3</strain>
    </source>
</reference>
<evidence type="ECO:0000256" key="7">
    <source>
        <dbReference type="ARBA" id="ARBA00023136"/>
    </source>
</evidence>
<dbReference type="GO" id="GO:0140359">
    <property type="term" value="F:ABC-type transporter activity"/>
    <property type="evidence" value="ECO:0007669"/>
    <property type="project" value="InterPro"/>
</dbReference>
<dbReference type="SUPFAM" id="SSF52540">
    <property type="entry name" value="P-loop containing nucleoside triphosphate hydrolases"/>
    <property type="match status" value="1"/>
</dbReference>
<dbReference type="AlphaFoldDB" id="W4FUV4"/>
<feature type="transmembrane region" description="Helical" evidence="9">
    <location>
        <begin position="160"/>
        <end position="180"/>
    </location>
</feature>
<sequence length="637" mass="70166">MGPRSNMKKSGYEDIEAGKDKTVPLRSLAVLLIPYFWPQGFFLKLRVAVSLSLVAASRSFRVLSPLFLKDATNELASTGTLPLRSLALYCAALFLSSTAKQVQTYSYLRVKQHAYTNVSSTVFAHLHQMSMHFHLTKKTGKIMRVLDRGLDSTDSIVNVLFFRFVPTLCEVAAVSLVFAFAFNDHWLSVVTVSSVSLYTVVTFIGTSVRLRFKTQSNLHDNDANEKAVDSLTNFETVKYFNAEKYETERYMASIDRYQQSTYLTRGYLNALNVAQQLIQSTCLFVCMAITGIKVSQGHLTVGDFVAVGSYILNIFKPLDSLGAIYNTIVQSIVDMSNLVELLHQTPDVLDKDDAKSLVVSATPTSSPSSSRGFTSSQRRYQPTVQFDHVSFTYPGQPSANGLKNISFTIGPGQTLAVVGTTGAGKSTLSRLLFRFYDVTAGRILIDGQDISNVDQKSLRQVLGIVPQDAVMFNDSIYYNIHYGRLSASKAEVEAAAKAANLDSFLASLPDGLDTKVGERGLKLSGGEKQRVAIARAILKNPKVMVLDEATSALDTSTERSIYEELQRICAHRTTLVIAHRLSTIREAHEILVLDHGQMLERGSHDHLIAQNGVYASMWCAQQTSAISMDGDATSQDI</sequence>
<dbReference type="GO" id="GO:0016020">
    <property type="term" value="C:membrane"/>
    <property type="evidence" value="ECO:0007669"/>
    <property type="project" value="UniProtKB-SubCell"/>
</dbReference>
<dbReference type="InterPro" id="IPR036640">
    <property type="entry name" value="ABC1_TM_sf"/>
</dbReference>
<dbReference type="InterPro" id="IPR017871">
    <property type="entry name" value="ABC_transporter-like_CS"/>
</dbReference>
<evidence type="ECO:0000256" key="2">
    <source>
        <dbReference type="ARBA" id="ARBA00022448"/>
    </source>
</evidence>
<keyword evidence="7 9" id="KW-0472">Membrane</keyword>
<dbReference type="STRING" id="112090.W4FUV4"/>
<evidence type="ECO:0000256" key="1">
    <source>
        <dbReference type="ARBA" id="ARBA00004141"/>
    </source>
</evidence>
<dbReference type="RefSeq" id="XP_009839947.1">
    <property type="nucleotide sequence ID" value="XM_009841645.1"/>
</dbReference>
<accession>W4FUV4</accession>
<keyword evidence="2" id="KW-0813">Transport</keyword>
<feature type="transmembrane region" description="Helical" evidence="9">
    <location>
        <begin position="186"/>
        <end position="208"/>
    </location>
</feature>
<dbReference type="PROSITE" id="PS50893">
    <property type="entry name" value="ABC_TRANSPORTER_2"/>
    <property type="match status" value="1"/>
</dbReference>
<gene>
    <name evidence="12" type="ORF">H257_13943</name>
</gene>
<dbReference type="InterPro" id="IPR027417">
    <property type="entry name" value="P-loop_NTPase"/>
</dbReference>
<keyword evidence="6 9" id="KW-1133">Transmembrane helix</keyword>
<dbReference type="Pfam" id="PF00664">
    <property type="entry name" value="ABC_membrane"/>
    <property type="match status" value="1"/>
</dbReference>
<dbReference type="EMBL" id="KI913165">
    <property type="protein sequence ID" value="ETV70564.1"/>
    <property type="molecule type" value="Genomic_DNA"/>
</dbReference>
<protein>
    <submittedName>
        <fullName evidence="12">Uncharacterized protein</fullName>
    </submittedName>
</protein>
<dbReference type="CDD" id="cd18560">
    <property type="entry name" value="ABC_6TM_ATM1_ABCB7_HMT1_ABCB6"/>
    <property type="match status" value="1"/>
</dbReference>
<comment type="similarity">
    <text evidence="8">Belongs to the ABC transporter superfamily. ABCB family. Heavy Metal importer (TC 3.A.1.210) subfamily.</text>
</comment>
<evidence type="ECO:0000256" key="6">
    <source>
        <dbReference type="ARBA" id="ARBA00022989"/>
    </source>
</evidence>
<name>W4FUV4_APHAT</name>
<comment type="subcellular location">
    <subcellularLocation>
        <location evidence="1">Membrane</location>
        <topology evidence="1">Multi-pass membrane protein</topology>
    </subcellularLocation>
</comment>
<evidence type="ECO:0000256" key="8">
    <source>
        <dbReference type="ARBA" id="ARBA00024363"/>
    </source>
</evidence>
<dbReference type="InterPro" id="IPR003593">
    <property type="entry name" value="AAA+_ATPase"/>
</dbReference>
<dbReference type="PANTHER" id="PTHR24221:SF620">
    <property type="entry name" value="ABC TRANSMEMBRANE TYPE-1 DOMAIN-CONTAINING PROTEIN"/>
    <property type="match status" value="1"/>
</dbReference>
<feature type="domain" description="ABC transmembrane type-1" evidence="11">
    <location>
        <begin position="48"/>
        <end position="330"/>
    </location>
</feature>
<organism evidence="12">
    <name type="scientific">Aphanomyces astaci</name>
    <name type="common">Crayfish plague agent</name>
    <dbReference type="NCBI Taxonomy" id="112090"/>
    <lineage>
        <taxon>Eukaryota</taxon>
        <taxon>Sar</taxon>
        <taxon>Stramenopiles</taxon>
        <taxon>Oomycota</taxon>
        <taxon>Saprolegniomycetes</taxon>
        <taxon>Saprolegniales</taxon>
        <taxon>Verrucalvaceae</taxon>
        <taxon>Aphanomyces</taxon>
    </lineage>
</organism>
<dbReference type="Gene3D" id="1.20.1560.10">
    <property type="entry name" value="ABC transporter type 1, transmembrane domain"/>
    <property type="match status" value="1"/>
</dbReference>
<evidence type="ECO:0000259" key="11">
    <source>
        <dbReference type="PROSITE" id="PS50929"/>
    </source>
</evidence>
<dbReference type="SMART" id="SM00382">
    <property type="entry name" value="AAA"/>
    <property type="match status" value="1"/>
</dbReference>
<evidence type="ECO:0000259" key="10">
    <source>
        <dbReference type="PROSITE" id="PS50893"/>
    </source>
</evidence>
<dbReference type="OrthoDB" id="6500128at2759"/>
<evidence type="ECO:0000256" key="9">
    <source>
        <dbReference type="SAM" id="Phobius"/>
    </source>
</evidence>
<evidence type="ECO:0000256" key="4">
    <source>
        <dbReference type="ARBA" id="ARBA00022741"/>
    </source>
</evidence>
<feature type="domain" description="ABC transporter" evidence="10">
    <location>
        <begin position="384"/>
        <end position="620"/>
    </location>
</feature>
<dbReference type="Pfam" id="PF00005">
    <property type="entry name" value="ABC_tran"/>
    <property type="match status" value="1"/>
</dbReference>
<dbReference type="SUPFAM" id="SSF90123">
    <property type="entry name" value="ABC transporter transmembrane region"/>
    <property type="match status" value="1"/>
</dbReference>
<dbReference type="Gene3D" id="3.40.50.300">
    <property type="entry name" value="P-loop containing nucleotide triphosphate hydrolases"/>
    <property type="match status" value="1"/>
</dbReference>
<dbReference type="PROSITE" id="PS50929">
    <property type="entry name" value="ABC_TM1F"/>
    <property type="match status" value="1"/>
</dbReference>